<gene>
    <name evidence="1" type="ORF">SAMN05660420_01664</name>
</gene>
<dbReference type="RefSeq" id="WP_092346653.1">
    <property type="nucleotide sequence ID" value="NZ_FNQN01000004.1"/>
</dbReference>
<evidence type="ECO:0000313" key="2">
    <source>
        <dbReference type="Proteomes" id="UP000199409"/>
    </source>
</evidence>
<reference evidence="1 2" key="1">
    <citation type="submission" date="2016-10" db="EMBL/GenBank/DDBJ databases">
        <authorList>
            <person name="de Groot N.N."/>
        </authorList>
    </citation>
    <scope>NUCLEOTIDE SEQUENCE [LARGE SCALE GENOMIC DNA]</scope>
    <source>
        <strain evidence="1 2">DSM 7343</strain>
    </source>
</reference>
<accession>A0A1H3ZT46</accession>
<dbReference type="AlphaFoldDB" id="A0A1H3ZT46"/>
<protein>
    <submittedName>
        <fullName evidence="1">Uncharacterized protein</fullName>
    </submittedName>
</protein>
<sequence>MDKITTKLLQLANDAEQAFSRSAQNQSVCQLHKQGQVTNRLKYCEARDSVVRQILRTTRGDKPTVEKIIQNLEQIETKHLALKNSLVLTSPDWQSYVAGALSMVNDIKAILKEE</sequence>
<dbReference type="Proteomes" id="UP000199409">
    <property type="component" value="Unassembled WGS sequence"/>
</dbReference>
<organism evidence="1 2">
    <name type="scientific">Desulfuromusa kysingii</name>
    <dbReference type="NCBI Taxonomy" id="37625"/>
    <lineage>
        <taxon>Bacteria</taxon>
        <taxon>Pseudomonadati</taxon>
        <taxon>Thermodesulfobacteriota</taxon>
        <taxon>Desulfuromonadia</taxon>
        <taxon>Desulfuromonadales</taxon>
        <taxon>Geopsychrobacteraceae</taxon>
        <taxon>Desulfuromusa</taxon>
    </lineage>
</organism>
<keyword evidence="2" id="KW-1185">Reference proteome</keyword>
<dbReference type="STRING" id="37625.SAMN05660420_01664"/>
<evidence type="ECO:0000313" key="1">
    <source>
        <dbReference type="EMBL" id="SEA26887.1"/>
    </source>
</evidence>
<proteinExistence type="predicted"/>
<name>A0A1H3ZT46_9BACT</name>
<dbReference type="EMBL" id="FNQN01000004">
    <property type="protein sequence ID" value="SEA26887.1"/>
    <property type="molecule type" value="Genomic_DNA"/>
</dbReference>